<proteinExistence type="predicted"/>
<feature type="transmembrane region" description="Helical" evidence="1">
    <location>
        <begin position="51"/>
        <end position="73"/>
    </location>
</feature>
<sequence length="205" mass="22222">MSRIVNWVQAFAVSIGGPGLFFIAFLDSSFLSLPEINDLLVVTIVIQNKDLMVYYALMATLGSTAGCLVLYFVGRKGGEALVRRRFGGEKLERAMALSKRYGVLAVAIPAILPPPAPFKIFVLLAGVAHVPILQFVSAIVAARGLRYFGEGWLAVRYGDQALTLIEENSRILSFGLAVVVIVGVISYLFWISRRRASGLNEISGG</sequence>
<dbReference type="Pfam" id="PF09335">
    <property type="entry name" value="VTT_dom"/>
    <property type="match status" value="1"/>
</dbReference>
<name>A0A382D8G3_9ZZZZ</name>
<feature type="transmembrane region" description="Helical" evidence="1">
    <location>
        <begin position="171"/>
        <end position="190"/>
    </location>
</feature>
<dbReference type="PANTHER" id="PTHR42709">
    <property type="entry name" value="ALKALINE PHOSPHATASE LIKE PROTEIN"/>
    <property type="match status" value="1"/>
</dbReference>
<dbReference type="InterPro" id="IPR051311">
    <property type="entry name" value="DedA_domain"/>
</dbReference>
<dbReference type="EMBL" id="UINC01038080">
    <property type="protein sequence ID" value="SVB34545.1"/>
    <property type="molecule type" value="Genomic_DNA"/>
</dbReference>
<dbReference type="AlphaFoldDB" id="A0A382D8G3"/>
<dbReference type="InterPro" id="IPR032816">
    <property type="entry name" value="VTT_dom"/>
</dbReference>
<keyword evidence="1" id="KW-1133">Transmembrane helix</keyword>
<evidence type="ECO:0000313" key="3">
    <source>
        <dbReference type="EMBL" id="SVB34545.1"/>
    </source>
</evidence>
<feature type="transmembrane region" description="Helical" evidence="1">
    <location>
        <begin position="118"/>
        <end position="142"/>
    </location>
</feature>
<protein>
    <recommendedName>
        <fullName evidence="2">VTT domain-containing protein</fullName>
    </recommendedName>
</protein>
<dbReference type="PANTHER" id="PTHR42709:SF11">
    <property type="entry name" value="DEDA FAMILY PROTEIN"/>
    <property type="match status" value="1"/>
</dbReference>
<evidence type="ECO:0000259" key="2">
    <source>
        <dbReference type="Pfam" id="PF09335"/>
    </source>
</evidence>
<dbReference type="GO" id="GO:0005886">
    <property type="term" value="C:plasma membrane"/>
    <property type="evidence" value="ECO:0007669"/>
    <property type="project" value="TreeGrafter"/>
</dbReference>
<feature type="transmembrane region" description="Helical" evidence="1">
    <location>
        <begin position="7"/>
        <end position="31"/>
    </location>
</feature>
<reference evidence="3" key="1">
    <citation type="submission" date="2018-05" db="EMBL/GenBank/DDBJ databases">
        <authorList>
            <person name="Lanie J.A."/>
            <person name="Ng W.-L."/>
            <person name="Kazmierczak K.M."/>
            <person name="Andrzejewski T.M."/>
            <person name="Davidsen T.M."/>
            <person name="Wayne K.J."/>
            <person name="Tettelin H."/>
            <person name="Glass J.I."/>
            <person name="Rusch D."/>
            <person name="Podicherti R."/>
            <person name="Tsui H.-C.T."/>
            <person name="Winkler M.E."/>
        </authorList>
    </citation>
    <scope>NUCLEOTIDE SEQUENCE</scope>
</reference>
<keyword evidence="1" id="KW-0472">Membrane</keyword>
<feature type="domain" description="VTT" evidence="2">
    <location>
        <begin position="53"/>
        <end position="146"/>
    </location>
</feature>
<evidence type="ECO:0000256" key="1">
    <source>
        <dbReference type="SAM" id="Phobius"/>
    </source>
</evidence>
<keyword evidence="1" id="KW-0812">Transmembrane</keyword>
<organism evidence="3">
    <name type="scientific">marine metagenome</name>
    <dbReference type="NCBI Taxonomy" id="408172"/>
    <lineage>
        <taxon>unclassified sequences</taxon>
        <taxon>metagenomes</taxon>
        <taxon>ecological metagenomes</taxon>
    </lineage>
</organism>
<accession>A0A382D8G3</accession>
<gene>
    <name evidence="3" type="ORF">METZ01_LOCUS187399</name>
</gene>